<sequence>MNSTKWLPLASVSPWRVPAVSRLSRSISKINRKLALVFWWVELDFFSLECSEVSSSEFLDVCEFGVTLDSLYIEAQGCVPALLENLHDKIKVSERELSLPSTAYKFGFKVSYVPYIRVYKQFNQVSLWSEPMTLAFISEYENKFNLEIDLERGFSFTLFKSQLNVIFSEGPPLVLILK</sequence>
<comment type="caution">
    <text evidence="1">The sequence shown here is derived from an EMBL/GenBank/DDBJ whole genome shotgun (WGS) entry which is preliminary data.</text>
</comment>
<name>A0AAD4UK69_OVIAM</name>
<dbReference type="EMBL" id="JAKZEL010000001">
    <property type="protein sequence ID" value="KAI4548027.1"/>
    <property type="molecule type" value="Genomic_DNA"/>
</dbReference>
<dbReference type="AlphaFoldDB" id="A0AAD4UK69"/>
<reference evidence="1" key="1">
    <citation type="submission" date="2022-03" db="EMBL/GenBank/DDBJ databases">
        <title>Genomic analyses of argali, domestic sheep and their hybrids provide insights into chromosomal evolution, heterosis and genetic basis of agronomic traits.</title>
        <authorList>
            <person name="Li M."/>
        </authorList>
    </citation>
    <scope>NUCLEOTIDE SEQUENCE</scope>
    <source>
        <strain evidence="1">CAU-MHL-2022a</strain>
        <tissue evidence="1">Skin</tissue>
    </source>
</reference>
<dbReference type="Proteomes" id="UP001214576">
    <property type="component" value="Unassembled WGS sequence"/>
</dbReference>
<evidence type="ECO:0000313" key="2">
    <source>
        <dbReference type="Proteomes" id="UP001214576"/>
    </source>
</evidence>
<evidence type="ECO:0000313" key="1">
    <source>
        <dbReference type="EMBL" id="KAI4548027.1"/>
    </source>
</evidence>
<accession>A0AAD4UK69</accession>
<protein>
    <submittedName>
        <fullName evidence="1">Uncharacterized protein</fullName>
    </submittedName>
</protein>
<keyword evidence="2" id="KW-1185">Reference proteome</keyword>
<proteinExistence type="predicted"/>
<organism evidence="1 2">
    <name type="scientific">Ovis ammon polii</name>
    <dbReference type="NCBI Taxonomy" id="230172"/>
    <lineage>
        <taxon>Eukaryota</taxon>
        <taxon>Metazoa</taxon>
        <taxon>Chordata</taxon>
        <taxon>Craniata</taxon>
        <taxon>Vertebrata</taxon>
        <taxon>Euteleostomi</taxon>
        <taxon>Mammalia</taxon>
        <taxon>Eutheria</taxon>
        <taxon>Laurasiatheria</taxon>
        <taxon>Artiodactyla</taxon>
        <taxon>Ruminantia</taxon>
        <taxon>Pecora</taxon>
        <taxon>Bovidae</taxon>
        <taxon>Caprinae</taxon>
        <taxon>Ovis</taxon>
    </lineage>
</organism>
<gene>
    <name evidence="1" type="ORF">MG293_000357</name>
</gene>